<dbReference type="OrthoDB" id="261614at2759"/>
<sequence>MRGIGQKPALVRGYDEPEPWHNKSQLLAFTRQGRLCIASYSVKVKVEKDFIKADSANLPKVDSFMIANFFASNPDFCSAEFRNVKTSVTEKIEKGFRVVYGSVVYLKKKRDWNEPREPKAHCTTRGTEANVGAAIVTTKINFVERAKPSAKIQSDK</sequence>
<evidence type="ECO:0000313" key="2">
    <source>
        <dbReference type="Proteomes" id="UP000299102"/>
    </source>
</evidence>
<reference evidence="1 2" key="1">
    <citation type="journal article" date="2019" name="Commun. Biol.">
        <title>The bagworm genome reveals a unique fibroin gene that provides high tensile strength.</title>
        <authorList>
            <person name="Kono N."/>
            <person name="Nakamura H."/>
            <person name="Ohtoshi R."/>
            <person name="Tomita M."/>
            <person name="Numata K."/>
            <person name="Arakawa K."/>
        </authorList>
    </citation>
    <scope>NUCLEOTIDE SEQUENCE [LARGE SCALE GENOMIC DNA]</scope>
</reference>
<organism evidence="1 2">
    <name type="scientific">Eumeta variegata</name>
    <name type="common">Bagworm moth</name>
    <name type="synonym">Eumeta japonica</name>
    <dbReference type="NCBI Taxonomy" id="151549"/>
    <lineage>
        <taxon>Eukaryota</taxon>
        <taxon>Metazoa</taxon>
        <taxon>Ecdysozoa</taxon>
        <taxon>Arthropoda</taxon>
        <taxon>Hexapoda</taxon>
        <taxon>Insecta</taxon>
        <taxon>Pterygota</taxon>
        <taxon>Neoptera</taxon>
        <taxon>Endopterygota</taxon>
        <taxon>Lepidoptera</taxon>
        <taxon>Glossata</taxon>
        <taxon>Ditrysia</taxon>
        <taxon>Tineoidea</taxon>
        <taxon>Psychidae</taxon>
        <taxon>Oiketicinae</taxon>
        <taxon>Eumeta</taxon>
    </lineage>
</organism>
<evidence type="ECO:0000313" key="1">
    <source>
        <dbReference type="EMBL" id="GBP42024.1"/>
    </source>
</evidence>
<name>A0A4C1VVU6_EUMVA</name>
<comment type="caution">
    <text evidence="1">The sequence shown here is derived from an EMBL/GenBank/DDBJ whole genome shotgun (WGS) entry which is preliminary data.</text>
</comment>
<protein>
    <submittedName>
        <fullName evidence="1">Uncharacterized protein</fullName>
    </submittedName>
</protein>
<dbReference type="EMBL" id="BGZK01000410">
    <property type="protein sequence ID" value="GBP42024.1"/>
    <property type="molecule type" value="Genomic_DNA"/>
</dbReference>
<gene>
    <name evidence="1" type="ORF">EVAR_95023_1</name>
</gene>
<dbReference type="AlphaFoldDB" id="A0A4C1VVU6"/>
<dbReference type="Proteomes" id="UP000299102">
    <property type="component" value="Unassembled WGS sequence"/>
</dbReference>
<keyword evidence="2" id="KW-1185">Reference proteome</keyword>
<proteinExistence type="predicted"/>
<accession>A0A4C1VVU6</accession>